<organism evidence="2 3">
    <name type="scientific">Haloferax mucosum ATCC BAA-1512</name>
    <dbReference type="NCBI Taxonomy" id="662479"/>
    <lineage>
        <taxon>Archaea</taxon>
        <taxon>Methanobacteriati</taxon>
        <taxon>Methanobacteriota</taxon>
        <taxon>Stenosarchaea group</taxon>
        <taxon>Halobacteria</taxon>
        <taxon>Halobacteriales</taxon>
        <taxon>Haloferacaceae</taxon>
        <taxon>Haloferax</taxon>
    </lineage>
</organism>
<keyword evidence="1" id="KW-0812">Transmembrane</keyword>
<keyword evidence="1" id="KW-0472">Membrane</keyword>
<protein>
    <submittedName>
        <fullName evidence="2">Uncharacterized protein</fullName>
    </submittedName>
</protein>
<proteinExistence type="predicted"/>
<sequence length="58" mass="6055">MHRIFRIALAFGAAAVVALPLGLFLAPDPTGFTPFLYGLGITAVLGLPALFGLRRVSS</sequence>
<feature type="transmembrane region" description="Helical" evidence="1">
    <location>
        <begin position="7"/>
        <end position="26"/>
    </location>
</feature>
<dbReference type="EMBL" id="AOLN01000011">
    <property type="protein sequence ID" value="ELZ95204.1"/>
    <property type="molecule type" value="Genomic_DNA"/>
</dbReference>
<accession>M0IIB1</accession>
<dbReference type="PATRIC" id="fig|662479.7.peg.1826"/>
<keyword evidence="1" id="KW-1133">Transmembrane helix</keyword>
<gene>
    <name evidence="2" type="ORF">C440_09007</name>
</gene>
<dbReference type="RefSeq" id="WP_008320053.1">
    <property type="nucleotide sequence ID" value="NZ_AOLN01000011.1"/>
</dbReference>
<dbReference type="Proteomes" id="UP000011550">
    <property type="component" value="Unassembled WGS sequence"/>
</dbReference>
<dbReference type="AlphaFoldDB" id="M0IIB1"/>
<evidence type="ECO:0000256" key="1">
    <source>
        <dbReference type="SAM" id="Phobius"/>
    </source>
</evidence>
<evidence type="ECO:0000313" key="3">
    <source>
        <dbReference type="Proteomes" id="UP000011550"/>
    </source>
</evidence>
<evidence type="ECO:0000313" key="2">
    <source>
        <dbReference type="EMBL" id="ELZ95204.1"/>
    </source>
</evidence>
<comment type="caution">
    <text evidence="2">The sequence shown here is derived from an EMBL/GenBank/DDBJ whole genome shotgun (WGS) entry which is preliminary data.</text>
</comment>
<reference evidence="2 3" key="1">
    <citation type="journal article" date="2014" name="PLoS Genet.">
        <title>Phylogenetically driven sequencing of extremely halophilic archaea reveals strategies for static and dynamic osmo-response.</title>
        <authorList>
            <person name="Becker E.A."/>
            <person name="Seitzer P.M."/>
            <person name="Tritt A."/>
            <person name="Larsen D."/>
            <person name="Krusor M."/>
            <person name="Yao A.I."/>
            <person name="Wu D."/>
            <person name="Madern D."/>
            <person name="Eisen J.A."/>
            <person name="Darling A.E."/>
            <person name="Facciotti M.T."/>
        </authorList>
    </citation>
    <scope>NUCLEOTIDE SEQUENCE [LARGE SCALE GENOMIC DNA]</scope>
    <source>
        <strain evidence="2 3">ATCC BAA-1512</strain>
    </source>
</reference>
<feature type="transmembrane region" description="Helical" evidence="1">
    <location>
        <begin position="32"/>
        <end position="53"/>
    </location>
</feature>
<name>M0IIB1_9EURY</name>
<keyword evidence="3" id="KW-1185">Reference proteome</keyword>